<evidence type="ECO:0000313" key="8">
    <source>
        <dbReference type="Proteomes" id="UP000254603"/>
    </source>
</evidence>
<name>A0A378XCV3_9BURK</name>
<gene>
    <name evidence="7" type="primary">proA_1</name>
    <name evidence="6" type="ORF">I6G29_01895</name>
    <name evidence="7" type="ORF">NCTC11997_00427</name>
</gene>
<comment type="cofactor">
    <cofactor evidence="1">
        <name>a divalent metal cation</name>
        <dbReference type="ChEBI" id="CHEBI:60240"/>
    </cofactor>
</comment>
<dbReference type="STRING" id="1122619.GCA_000373745_00989"/>
<evidence type="ECO:0000256" key="3">
    <source>
        <dbReference type="ARBA" id="ARBA00029596"/>
    </source>
</evidence>
<dbReference type="Pfam" id="PF03737">
    <property type="entry name" value="RraA-like"/>
    <property type="match status" value="1"/>
</dbReference>
<dbReference type="InterPro" id="IPR005493">
    <property type="entry name" value="RraA/RraA-like"/>
</dbReference>
<keyword evidence="5" id="KW-0460">Magnesium</keyword>
<dbReference type="EMBL" id="CP065725">
    <property type="protein sequence ID" value="QPT40395.1"/>
    <property type="molecule type" value="Genomic_DNA"/>
</dbReference>
<dbReference type="Gene3D" id="3.50.30.40">
    <property type="entry name" value="Ribonuclease E inhibitor RraA/RraA-like"/>
    <property type="match status" value="1"/>
</dbReference>
<evidence type="ECO:0000256" key="1">
    <source>
        <dbReference type="ARBA" id="ARBA00001968"/>
    </source>
</evidence>
<evidence type="ECO:0000256" key="2">
    <source>
        <dbReference type="ARBA" id="ARBA00016549"/>
    </source>
</evidence>
<dbReference type="Proteomes" id="UP000594903">
    <property type="component" value="Chromosome"/>
</dbReference>
<dbReference type="OrthoDB" id="8717144at2"/>
<evidence type="ECO:0000256" key="4">
    <source>
        <dbReference type="ARBA" id="ARBA00030169"/>
    </source>
</evidence>
<dbReference type="AlphaFoldDB" id="A0A378XCV3"/>
<dbReference type="InterPro" id="IPR036704">
    <property type="entry name" value="RraA/RraA-like_sf"/>
</dbReference>
<keyword evidence="7" id="KW-0456">Lyase</keyword>
<organism evidence="7 8">
    <name type="scientific">Oligella ureolytica</name>
    <dbReference type="NCBI Taxonomy" id="90244"/>
    <lineage>
        <taxon>Bacteria</taxon>
        <taxon>Pseudomonadati</taxon>
        <taxon>Pseudomonadota</taxon>
        <taxon>Betaproteobacteria</taxon>
        <taxon>Burkholderiales</taxon>
        <taxon>Alcaligenaceae</taxon>
        <taxon>Oligella</taxon>
    </lineage>
</organism>
<dbReference type="EMBL" id="UGSB01000001">
    <property type="protein sequence ID" value="SUA50949.1"/>
    <property type="molecule type" value="Genomic_DNA"/>
</dbReference>
<evidence type="ECO:0000313" key="6">
    <source>
        <dbReference type="EMBL" id="QPT40395.1"/>
    </source>
</evidence>
<reference evidence="6 9" key="2">
    <citation type="submission" date="2020-12" db="EMBL/GenBank/DDBJ databases">
        <title>FDA dAtabase for Regulatory Grade micrObial Sequences (FDA-ARGOS): Supporting development and validation of Infectious Disease Dx tests.</title>
        <authorList>
            <person name="Sproer C."/>
            <person name="Gronow S."/>
            <person name="Severitt S."/>
            <person name="Schroder I."/>
            <person name="Tallon L."/>
            <person name="Sadzewicz L."/>
            <person name="Zhao X."/>
            <person name="Boylan J."/>
            <person name="Ott S."/>
            <person name="Bowen H."/>
            <person name="Vavikolanu K."/>
            <person name="Mehta A."/>
            <person name="Aluvathingal J."/>
            <person name="Nadendla S."/>
            <person name="Lowell S."/>
            <person name="Myers T."/>
            <person name="Yan Y."/>
            <person name="Sichtig H."/>
        </authorList>
    </citation>
    <scope>NUCLEOTIDE SEQUENCE [LARGE SCALE GENOMIC DNA]</scope>
    <source>
        <strain evidence="6 9">FDAARGOS_872</strain>
    </source>
</reference>
<feature type="binding site" evidence="5">
    <location>
        <begin position="111"/>
        <end position="114"/>
    </location>
    <ligand>
        <name>substrate</name>
    </ligand>
</feature>
<dbReference type="Proteomes" id="UP000254603">
    <property type="component" value="Unassembled WGS sequence"/>
</dbReference>
<keyword evidence="9" id="KW-1185">Reference proteome</keyword>
<dbReference type="GO" id="GO:0046872">
    <property type="term" value="F:metal ion binding"/>
    <property type="evidence" value="ECO:0007669"/>
    <property type="project" value="UniProtKB-KW"/>
</dbReference>
<proteinExistence type="predicted"/>
<dbReference type="CDD" id="cd16841">
    <property type="entry name" value="RraA_family"/>
    <property type="match status" value="1"/>
</dbReference>
<sequence>MNNHLLNAQNADWPIGFIMKPRVSVINKELIQQYQSIATALISDCLGRHHGSIGLKDYHQALLHGGLCGNAVTVRLRPGDNLMLHAAILSAEEGDVIVVDGGGDVSTAVIGGLMRTTAIKKKIAGFVIDGAIRDLDEWSQGEMPVYAKGHTHRGPSKDGPGELNTPIACAGMNVNPGDLIVADADGVVCVAAEMAEALLPRCLQKSEHEEKIRQQNQAGTPDVERFLNLLKQKKCPL</sequence>
<keyword evidence="5" id="KW-0479">Metal-binding</keyword>
<accession>A0A378XCV3</accession>
<evidence type="ECO:0000313" key="9">
    <source>
        <dbReference type="Proteomes" id="UP000594903"/>
    </source>
</evidence>
<evidence type="ECO:0000313" key="7">
    <source>
        <dbReference type="EMBL" id="SUA50949.1"/>
    </source>
</evidence>
<feature type="binding site" evidence="5">
    <location>
        <position position="134"/>
    </location>
    <ligand>
        <name>Mg(2+)</name>
        <dbReference type="ChEBI" id="CHEBI:18420"/>
    </ligand>
</feature>
<evidence type="ECO:0000256" key="5">
    <source>
        <dbReference type="PIRSR" id="PIRSR605493-1"/>
    </source>
</evidence>
<dbReference type="NCBIfam" id="NF004850">
    <property type="entry name" value="PRK06201.1"/>
    <property type="match status" value="1"/>
</dbReference>
<dbReference type="GO" id="GO:0016829">
    <property type="term" value="F:lyase activity"/>
    <property type="evidence" value="ECO:0007669"/>
    <property type="project" value="UniProtKB-KW"/>
</dbReference>
<dbReference type="PANTHER" id="PTHR33254">
    <property type="entry name" value="4-HYDROXY-4-METHYL-2-OXOGLUTARATE ALDOLASE 3-RELATED"/>
    <property type="match status" value="1"/>
</dbReference>
<comment type="cofactor">
    <cofactor evidence="5">
        <name>Mg(2+)</name>
        <dbReference type="ChEBI" id="CHEBI:18420"/>
    </cofactor>
</comment>
<feature type="binding site" evidence="5">
    <location>
        <position position="133"/>
    </location>
    <ligand>
        <name>substrate</name>
    </ligand>
</feature>
<dbReference type="SUPFAM" id="SSF89562">
    <property type="entry name" value="RraA-like"/>
    <property type="match status" value="1"/>
</dbReference>
<dbReference type="PANTHER" id="PTHR33254:SF4">
    <property type="entry name" value="4-HYDROXY-4-METHYL-2-OXOGLUTARATE ALDOLASE 3-RELATED"/>
    <property type="match status" value="1"/>
</dbReference>
<reference evidence="7 8" key="1">
    <citation type="submission" date="2018-06" db="EMBL/GenBank/DDBJ databases">
        <authorList>
            <consortium name="Pathogen Informatics"/>
            <person name="Doyle S."/>
        </authorList>
    </citation>
    <scope>NUCLEOTIDE SEQUENCE [LARGE SCALE GENOMIC DNA]</scope>
    <source>
        <strain evidence="7 8">NCTC11997</strain>
    </source>
</reference>
<protein>
    <recommendedName>
        <fullName evidence="2">Putative 4-hydroxy-4-methyl-2-oxoglutarate aldolase</fullName>
    </recommendedName>
    <alternativeName>
        <fullName evidence="3">Regulator of ribonuclease activity homolog</fullName>
    </alternativeName>
    <alternativeName>
        <fullName evidence="4">RraA-like protein</fullName>
    </alternativeName>
</protein>